<evidence type="ECO:0000256" key="9">
    <source>
        <dbReference type="ARBA" id="ARBA00023049"/>
    </source>
</evidence>
<evidence type="ECO:0000256" key="4">
    <source>
        <dbReference type="ARBA" id="ARBA00022670"/>
    </source>
</evidence>
<reference evidence="13 14" key="1">
    <citation type="submission" date="2024-06" db="EMBL/GenBank/DDBJ databases">
        <authorList>
            <person name="Kaempfer P."/>
            <person name="Viver T."/>
        </authorList>
    </citation>
    <scope>NUCLEOTIDE SEQUENCE [LARGE SCALE GENOMIC DNA]</scope>
    <source>
        <strain evidence="13 14">ST-64</strain>
    </source>
</reference>
<keyword evidence="8 11" id="KW-1133">Transmembrane helix</keyword>
<dbReference type="InterPro" id="IPR036034">
    <property type="entry name" value="PDZ_sf"/>
</dbReference>
<dbReference type="InterPro" id="IPR041489">
    <property type="entry name" value="PDZ_6"/>
</dbReference>
<evidence type="ECO:0000256" key="3">
    <source>
        <dbReference type="ARBA" id="ARBA00007931"/>
    </source>
</evidence>
<evidence type="ECO:0000313" key="13">
    <source>
        <dbReference type="EMBL" id="MFL9842116.1"/>
    </source>
</evidence>
<gene>
    <name evidence="13" type="ORF">ABS767_14185</name>
</gene>
<feature type="transmembrane region" description="Helical" evidence="11">
    <location>
        <begin position="7"/>
        <end position="25"/>
    </location>
</feature>
<feature type="transmembrane region" description="Helical" evidence="11">
    <location>
        <begin position="110"/>
        <end position="135"/>
    </location>
</feature>
<evidence type="ECO:0000256" key="11">
    <source>
        <dbReference type="SAM" id="Phobius"/>
    </source>
</evidence>
<dbReference type="CDD" id="cd06163">
    <property type="entry name" value="S2P-M50_PDZ_RseP-like"/>
    <property type="match status" value="1"/>
</dbReference>
<evidence type="ECO:0000256" key="6">
    <source>
        <dbReference type="ARBA" id="ARBA00022801"/>
    </source>
</evidence>
<dbReference type="Proteomes" id="UP001629244">
    <property type="component" value="Unassembled WGS sequence"/>
</dbReference>
<keyword evidence="14" id="KW-1185">Reference proteome</keyword>
<dbReference type="InterPro" id="IPR001478">
    <property type="entry name" value="PDZ"/>
</dbReference>
<comment type="similarity">
    <text evidence="3">Belongs to the peptidase M50B family.</text>
</comment>
<dbReference type="SUPFAM" id="SSF50156">
    <property type="entry name" value="PDZ domain-like"/>
    <property type="match status" value="1"/>
</dbReference>
<dbReference type="PANTHER" id="PTHR42837">
    <property type="entry name" value="REGULATOR OF SIGMA-E PROTEASE RSEP"/>
    <property type="match status" value="1"/>
</dbReference>
<comment type="subcellular location">
    <subcellularLocation>
        <location evidence="2">Membrane</location>
        <topology evidence="2">Multi-pass membrane protein</topology>
    </subcellularLocation>
</comment>
<keyword evidence="5 11" id="KW-0812">Transmembrane</keyword>
<dbReference type="SMART" id="SM00228">
    <property type="entry name" value="PDZ"/>
    <property type="match status" value="1"/>
</dbReference>
<dbReference type="InterPro" id="IPR008915">
    <property type="entry name" value="Peptidase_M50"/>
</dbReference>
<evidence type="ECO:0000313" key="14">
    <source>
        <dbReference type="Proteomes" id="UP001629244"/>
    </source>
</evidence>
<keyword evidence="7" id="KW-0862">Zinc</keyword>
<sequence length="378" mass="40736">MTDNPGFLLYLFGFVLLIGPLVFVHELGHYAAGRWFGIKAEAFSIGFGREIAGFTDKRGTRWKFGWLPLGGYVKFAGDMNPAGQPTPEWLSLPAAERAQTFQAKPLWQRAIVVAAGPVTNFIVAILILGVFAGIYGEAKIPPVAGSIEAGTPAAAAGLKPGDRFVAIGGRPVDSFEDMMRFTSLRAGMPVRIDYVRDGRAASTDAVIGRLVEKDRFGNESSRGYLGVAGTDEVVRTPVAWWQAPLVGFKRTVSLVKTMIDGLGQLVMGRVPVSELGGPLRIAKISGEMLSLGFEQFVIMAALISINLGFINLLPVPVLDGGHLLFYAVEAVRRKPVEPEVMEWAFRGGMIAILALMLLVTFNDLGAFGVWRNLAGLIG</sequence>
<comment type="cofactor">
    <cofactor evidence="1">
        <name>Zn(2+)</name>
        <dbReference type="ChEBI" id="CHEBI:29105"/>
    </cofactor>
</comment>
<evidence type="ECO:0000256" key="2">
    <source>
        <dbReference type="ARBA" id="ARBA00004141"/>
    </source>
</evidence>
<evidence type="ECO:0000259" key="12">
    <source>
        <dbReference type="SMART" id="SM00228"/>
    </source>
</evidence>
<dbReference type="Pfam" id="PF02163">
    <property type="entry name" value="Peptidase_M50"/>
    <property type="match status" value="1"/>
</dbReference>
<evidence type="ECO:0000256" key="1">
    <source>
        <dbReference type="ARBA" id="ARBA00001947"/>
    </source>
</evidence>
<evidence type="ECO:0000256" key="10">
    <source>
        <dbReference type="ARBA" id="ARBA00023136"/>
    </source>
</evidence>
<protein>
    <submittedName>
        <fullName evidence="13">M50 family metallopeptidase</fullName>
    </submittedName>
</protein>
<dbReference type="InterPro" id="IPR004387">
    <property type="entry name" value="Pept_M50_Zn"/>
</dbReference>
<organism evidence="13 14">
    <name type="scientific">Sphingomonas plantiphila</name>
    <dbReference type="NCBI Taxonomy" id="3163295"/>
    <lineage>
        <taxon>Bacteria</taxon>
        <taxon>Pseudomonadati</taxon>
        <taxon>Pseudomonadota</taxon>
        <taxon>Alphaproteobacteria</taxon>
        <taxon>Sphingomonadales</taxon>
        <taxon>Sphingomonadaceae</taxon>
        <taxon>Sphingomonas</taxon>
    </lineage>
</organism>
<comment type="caution">
    <text evidence="13">The sequence shown here is derived from an EMBL/GenBank/DDBJ whole genome shotgun (WGS) entry which is preliminary data.</text>
</comment>
<keyword evidence="6" id="KW-0378">Hydrolase</keyword>
<accession>A0ABW8YSG5</accession>
<evidence type="ECO:0000256" key="8">
    <source>
        <dbReference type="ARBA" id="ARBA00022989"/>
    </source>
</evidence>
<keyword evidence="9" id="KW-0482">Metalloprotease</keyword>
<keyword evidence="4" id="KW-0645">Protease</keyword>
<evidence type="ECO:0000256" key="5">
    <source>
        <dbReference type="ARBA" id="ARBA00022692"/>
    </source>
</evidence>
<feature type="domain" description="PDZ" evidence="12">
    <location>
        <begin position="125"/>
        <end position="198"/>
    </location>
</feature>
<dbReference type="RefSeq" id="WP_408079459.1">
    <property type="nucleotide sequence ID" value="NZ_JBELQC010000002.1"/>
</dbReference>
<dbReference type="Gene3D" id="2.30.42.10">
    <property type="match status" value="1"/>
</dbReference>
<feature type="transmembrane region" description="Helical" evidence="11">
    <location>
        <begin position="343"/>
        <end position="361"/>
    </location>
</feature>
<keyword evidence="10 11" id="KW-0472">Membrane</keyword>
<dbReference type="CDD" id="cd23081">
    <property type="entry name" value="cpPDZ_EcRseP-like"/>
    <property type="match status" value="1"/>
</dbReference>
<proteinExistence type="inferred from homology"/>
<dbReference type="EMBL" id="JBELQC010000002">
    <property type="protein sequence ID" value="MFL9842116.1"/>
    <property type="molecule type" value="Genomic_DNA"/>
</dbReference>
<dbReference type="PANTHER" id="PTHR42837:SF2">
    <property type="entry name" value="MEMBRANE METALLOPROTEASE ARASP2, CHLOROPLASTIC-RELATED"/>
    <property type="match status" value="1"/>
</dbReference>
<evidence type="ECO:0000256" key="7">
    <source>
        <dbReference type="ARBA" id="ARBA00022833"/>
    </source>
</evidence>
<name>A0ABW8YSG5_9SPHN</name>
<dbReference type="Pfam" id="PF17820">
    <property type="entry name" value="PDZ_6"/>
    <property type="match status" value="1"/>
</dbReference>
<feature type="transmembrane region" description="Helical" evidence="11">
    <location>
        <begin position="296"/>
        <end position="315"/>
    </location>
</feature>